<dbReference type="Gene3D" id="3.40.50.1820">
    <property type="entry name" value="alpha/beta hydrolase"/>
    <property type="match status" value="1"/>
</dbReference>
<dbReference type="Proteomes" id="UP000028483">
    <property type="component" value="Unassembled WGS sequence"/>
</dbReference>
<keyword evidence="2" id="KW-0596">Phosphopantetheine</keyword>
<feature type="domain" description="Carrier" evidence="4">
    <location>
        <begin position="2066"/>
        <end position="2141"/>
    </location>
</feature>
<keyword evidence="5" id="KW-0436">Ligase</keyword>
<dbReference type="FunFam" id="3.40.50.980:FF:000002">
    <property type="entry name" value="Enterobactin synthetase component F"/>
    <property type="match status" value="1"/>
</dbReference>
<dbReference type="Gene3D" id="3.30.559.10">
    <property type="entry name" value="Chloramphenicol acetyltransferase-like domain"/>
    <property type="match status" value="2"/>
</dbReference>
<dbReference type="InterPro" id="IPR036736">
    <property type="entry name" value="ACP-like_sf"/>
</dbReference>
<dbReference type="PROSITE" id="PS50075">
    <property type="entry name" value="CARRIER"/>
    <property type="match status" value="2"/>
</dbReference>
<dbReference type="GO" id="GO:0043041">
    <property type="term" value="P:amino acid activation for nonribosomal peptide biosynthetic process"/>
    <property type="evidence" value="ECO:0007669"/>
    <property type="project" value="TreeGrafter"/>
</dbReference>
<evidence type="ECO:0000256" key="1">
    <source>
        <dbReference type="ARBA" id="ARBA00001957"/>
    </source>
</evidence>
<name>A0A077P0M4_XENBV</name>
<proteinExistence type="predicted"/>
<dbReference type="Pfam" id="PF00550">
    <property type="entry name" value="PP-binding"/>
    <property type="match status" value="2"/>
</dbReference>
<dbReference type="PANTHER" id="PTHR45527">
    <property type="entry name" value="NONRIBOSOMAL PEPTIDE SYNTHETASE"/>
    <property type="match status" value="1"/>
</dbReference>
<reference evidence="5" key="1">
    <citation type="submission" date="2013-07" db="EMBL/GenBank/DDBJ databases">
        <title>Sub-species coevolution in mutualistic symbiosis.</title>
        <authorList>
            <person name="Murfin K."/>
            <person name="Klassen J."/>
            <person name="Lee M."/>
            <person name="Forst S."/>
            <person name="Stock P."/>
            <person name="Goodrich-Blair H."/>
        </authorList>
    </citation>
    <scope>NUCLEOTIDE SEQUENCE [LARGE SCALE GENOMIC DNA]</scope>
    <source>
        <strain evidence="5">Oregonense</strain>
    </source>
</reference>
<dbReference type="InterPro" id="IPR001031">
    <property type="entry name" value="Thioesterase"/>
</dbReference>
<dbReference type="Pfam" id="PF00668">
    <property type="entry name" value="Condensation"/>
    <property type="match status" value="3"/>
</dbReference>
<dbReference type="GO" id="GO:0003987">
    <property type="term" value="F:acetate-CoA ligase activity"/>
    <property type="evidence" value="ECO:0007669"/>
    <property type="project" value="UniProtKB-EC"/>
</dbReference>
<dbReference type="InterPro" id="IPR001242">
    <property type="entry name" value="Condensation_dom"/>
</dbReference>
<dbReference type="Gene3D" id="3.40.50.980">
    <property type="match status" value="2"/>
</dbReference>
<dbReference type="GO" id="GO:0005829">
    <property type="term" value="C:cytosol"/>
    <property type="evidence" value="ECO:0007669"/>
    <property type="project" value="TreeGrafter"/>
</dbReference>
<dbReference type="NCBIfam" id="TIGR01733">
    <property type="entry name" value="AA-adenyl-dom"/>
    <property type="match status" value="2"/>
</dbReference>
<dbReference type="InterPro" id="IPR009081">
    <property type="entry name" value="PP-bd_ACP"/>
</dbReference>
<dbReference type="SUPFAM" id="SSF53474">
    <property type="entry name" value="alpha/beta-Hydrolases"/>
    <property type="match status" value="1"/>
</dbReference>
<dbReference type="SUPFAM" id="SSF47336">
    <property type="entry name" value="ACP-like"/>
    <property type="match status" value="2"/>
</dbReference>
<dbReference type="Pfam" id="PF13193">
    <property type="entry name" value="AMP-binding_C"/>
    <property type="match status" value="2"/>
</dbReference>
<evidence type="ECO:0000256" key="2">
    <source>
        <dbReference type="ARBA" id="ARBA00022450"/>
    </source>
</evidence>
<evidence type="ECO:0000313" key="5">
    <source>
        <dbReference type="EMBL" id="CDH08017.1"/>
    </source>
</evidence>
<gene>
    <name evidence="5" type="ORF">XBO1_850003</name>
</gene>
<dbReference type="CDD" id="cd05930">
    <property type="entry name" value="A_NRPS"/>
    <property type="match status" value="1"/>
</dbReference>
<dbReference type="Pfam" id="PF00501">
    <property type="entry name" value="AMP-binding"/>
    <property type="match status" value="2"/>
</dbReference>
<dbReference type="PROSITE" id="PS00012">
    <property type="entry name" value="PHOSPHOPANTETHEINE"/>
    <property type="match status" value="1"/>
</dbReference>
<dbReference type="PANTHER" id="PTHR45527:SF14">
    <property type="entry name" value="PLIPASTATIN SYNTHASE SUBUNIT B"/>
    <property type="match status" value="1"/>
</dbReference>
<feature type="domain" description="Carrier" evidence="4">
    <location>
        <begin position="1005"/>
        <end position="1079"/>
    </location>
</feature>
<dbReference type="InterPro" id="IPR023213">
    <property type="entry name" value="CAT-like_dom_sf"/>
</dbReference>
<dbReference type="GO" id="GO:0047462">
    <property type="term" value="F:phenylalanine racemase (ATP-hydrolyzing) activity"/>
    <property type="evidence" value="ECO:0007669"/>
    <property type="project" value="UniProtKB-EC"/>
</dbReference>
<dbReference type="Gene3D" id="1.10.1200.10">
    <property type="entry name" value="ACP-like"/>
    <property type="match status" value="2"/>
</dbReference>
<comment type="caution">
    <text evidence="5">The sequence shown here is derived from an EMBL/GenBank/DDBJ whole genome shotgun (WGS) entry which is preliminary data.</text>
</comment>
<keyword evidence="5" id="KW-0413">Isomerase</keyword>
<dbReference type="InterPro" id="IPR029058">
    <property type="entry name" value="AB_hydrolase_fold"/>
</dbReference>
<sequence>MSSEIIFSNIKSRDGAVWLGSIKGTASAQKYSVCVVIRRANVISLNGVQAMSIATDIGEPTSYERDLWVEELHDPHCHQFTVALSEWLPKSIDLVNLKRVAEQVLESEQASHKSFHEQEGHLVLKKAPVVVCAELYEFKNEDDFALFFNEWSRKIWDLSVSPLVEIAIGQTDQATILMVRAHHIVADGWGLNLLSKKILGAYADNHLGLNEQLKGVKRYATKYPTLQGSKLDEAIHDVVVKIADTDPVLFPKSGAALSTYPSYIRPFKISAHEVAHGIENGFTPFLAVSTALAVLLSNAYGSEKFFIGVPFLNRTDAEITSVSHRANILPVKVEVLPQNTLRAIYSQIKDFIVFLKDKESVPLGGIISALASSSRQLFDVTMSYLRYPEWGAIAGFEEKTQNIAHMHTQDAIAIHLYTYGNNADVWGDVCLNSSVFNTEDSANAFLDSFIHLIDNFGNNVDKRVSEVNLLTFKQMEQLRQYENGPTKPYSVNETVVSLFEAKAEQFPENIALRDHTGTSLSYSQLNAWSSTIAAALEEQGIGQGDIVAVSVERSPEMLAAIFGVLKTGAAYLPIDSDYPEDRIQYMLNDSNAKLVISNLPHVMKSDDPRWFDLDALPTELPSHYKYKSKAQPNEPAYVIYTSGSTGRPKGVIVEHHSVVNRLEWMQEIHPLTSDDVILQKTSISFDVSVWELFWWAMTGASVALLKQGAQRDPRELIQTISTHGVTVAHFVPSMFEPYVQTLNDDRQSLLSVSRLKCLFTSGEALTPAVVNKYRKLFGRDTRPPRLINLYGPTEATVDVTYYELNLEQDSDINSVPIGFPINNTSVRIASLHGVRQPIGISGELQIGGVQLARGYLNRPELTAERFIIDQNDSCSRWYRTGDLAAWAEDGSILYLGRMDGQVKIRGNRIELGEIKNALLNLPEVLNAEVIVEDDARGKHLIAVYVGRRDLNERDIRAKLGKQLPSFMVPARFVRLGCIPLTPNGKFDRASALREVSGNKASPQTVKLDESETIVANIWEKVLGRSNIGADDDFYALGGDSILMLKVRSELESHGYDVGLSDLAQYTTVCSLGNVLESVSRVLSSPKEALPPFALISETDQKMLSSAYDDAYPVSQLQLGLLFHSREMEGARTYKDVFRYTLKSAWNEVAFRSALQGLVRRHPALRTVFNLSDYHLPLQLIRPEILIDDVLSIKTPDVVEYEHTVLAHMDKWSRYNYSFLSGPLFHVAIFANSESNYIDLVFSFHHAILDGGSVANLIRELLLSYSQGNDGANLGYPEDELPNPSIFVQNEIETLEASESRNYWKEYLSGATNTLPIGLAGYSTAPVKRIFSYRFLIDPVLDVALNQLARTIRVPIKHLYLAAHCTTIALMSGKEEIVTGVVTHTRPEIKHSERILGLFLNTLPLRVDIKNWNWLQVVEGLYRNEKRSHKHRCFPLSQIQADNELFSVQTAFNYVHFHILQDISAKSGIEIVAFDPKEETNFDILVNVMRDVDGERTSVRVDLNGSIYAREQGAVFSRLFNRVLERIAYQPELPVSLSHSITEVGCLVERTSDRAFISLPAMIRNSVQRDPDAVAITYDNVEWSYQQLWDAATEIAFLLSERGVNKQDVVGIALPRSFEQIATVVAILRIGAICLPIDLSYPASRIELILKIANPAVVVTDHSVTELPASVRMLFLEHDSIEAAAERDDAAIGSTDAAYILFTSGSTGTPKGVTMLHRGLTNLVGWQNKISSGAKVTSTLQFSPLSFDVSFQEILSTLSSGATLHLISEMERRDPVSLVRHLDRKGVERIFLPYIALQQLAETAVMLGFFPKKLRVIVSSGEQLRVTKEIRTLVDNLPGGILENQYGPTETHVVTSYTMSSDPSQFPALPPIGIPITGVGIVILDESSNVVPDGVPGEICVFGEALASGYYRSPEETKKKFIAHADVPGGMFYRTGDIGIRSACGEIISLGRKDTLVKVRGYRVELSEIELKILEFFENRRENAEVAVVARPRDDLDSYLIAYLVGKEDRIALEELRQFIGAELPAYMVPTHITWINELPKTPSGKRDDAMLRKLDIQLVSEKNYRGPAGEYESRLCELTAELLKIPEIAPEQSIFDCGATSLTAMRIVVLVEKLYGINVPLSAFVSAPTIAKLAMLIQNGGGQFKFDPLVPLRKAGNSRPLFLVHPMGGNILSYLRMLPHLPSDQPLYALQASGVDAGSSPITTIEEQAAFYIDAIKRIQPTGPYVIGGWSYGGFIAFEMANQLIRSGETVSNVLILDTMALSSQAKGQASDDALLSWFFWELLWTSKGSSLPVHVVPSYIESLQEKFEYITDHATQIGAIPEGSTKAVMQRLFEVYSANWQAAAEYNAQCPNLDVTLIRAKQPLPQILQEMHNTIRSEYHDPLNGWGGKTSGRVNLIEVDGDHLTIMEEPFVGPMVSAIITEINKVKGVDANV</sequence>
<protein>
    <submittedName>
        <fullName evidence="5">Putative non-ribosomal peptide synthetase</fullName>
        <ecNumber evidence="5">5.1.1.11</ecNumber>
        <ecNumber evidence="5">6.2.1.1</ecNumber>
    </submittedName>
</protein>
<comment type="cofactor">
    <cofactor evidence="1">
        <name>pantetheine 4'-phosphate</name>
        <dbReference type="ChEBI" id="CHEBI:47942"/>
    </cofactor>
</comment>
<dbReference type="Pfam" id="PF00975">
    <property type="entry name" value="Thioesterase"/>
    <property type="match status" value="1"/>
</dbReference>
<accession>A0A077P0M4</accession>
<dbReference type="Gene3D" id="3.40.50.12780">
    <property type="entry name" value="N-terminal domain of ligase-like"/>
    <property type="match status" value="1"/>
</dbReference>
<dbReference type="InterPro" id="IPR006162">
    <property type="entry name" value="Ppantetheine_attach_site"/>
</dbReference>
<dbReference type="InterPro" id="IPR010071">
    <property type="entry name" value="AA_adenyl_dom"/>
</dbReference>
<dbReference type="Gene3D" id="2.30.38.10">
    <property type="entry name" value="Luciferase, Domain 3"/>
    <property type="match status" value="1"/>
</dbReference>
<evidence type="ECO:0000313" key="6">
    <source>
        <dbReference type="Proteomes" id="UP000028483"/>
    </source>
</evidence>
<dbReference type="SMART" id="SM00823">
    <property type="entry name" value="PKS_PP"/>
    <property type="match status" value="2"/>
</dbReference>
<dbReference type="EMBL" id="CBSX010000254">
    <property type="protein sequence ID" value="CDH08017.1"/>
    <property type="molecule type" value="Genomic_DNA"/>
</dbReference>
<dbReference type="Gene3D" id="3.30.559.30">
    <property type="entry name" value="Nonribosomal peptide synthetase, condensation domain"/>
    <property type="match status" value="2"/>
</dbReference>
<dbReference type="SUPFAM" id="SSF52777">
    <property type="entry name" value="CoA-dependent acyltransferases"/>
    <property type="match status" value="4"/>
</dbReference>
<dbReference type="GO" id="GO:0044550">
    <property type="term" value="P:secondary metabolite biosynthetic process"/>
    <property type="evidence" value="ECO:0007669"/>
    <property type="project" value="TreeGrafter"/>
</dbReference>
<dbReference type="InterPro" id="IPR020845">
    <property type="entry name" value="AMP-binding_CS"/>
</dbReference>
<dbReference type="Gene3D" id="3.30.300.30">
    <property type="match status" value="2"/>
</dbReference>
<dbReference type="FunFam" id="3.40.50.12780:FF:000012">
    <property type="entry name" value="Non-ribosomal peptide synthetase"/>
    <property type="match status" value="1"/>
</dbReference>
<dbReference type="PROSITE" id="PS00455">
    <property type="entry name" value="AMP_BINDING"/>
    <property type="match status" value="2"/>
</dbReference>
<dbReference type="InterPro" id="IPR020806">
    <property type="entry name" value="PKS_PP-bd"/>
</dbReference>
<dbReference type="SUPFAM" id="SSF56801">
    <property type="entry name" value="Acetyl-CoA synthetase-like"/>
    <property type="match status" value="2"/>
</dbReference>
<organism evidence="5 6">
    <name type="scientific">Xenorhabdus bovienii str. oregonense</name>
    <dbReference type="NCBI Taxonomy" id="1398202"/>
    <lineage>
        <taxon>Bacteria</taxon>
        <taxon>Pseudomonadati</taxon>
        <taxon>Pseudomonadota</taxon>
        <taxon>Gammaproteobacteria</taxon>
        <taxon>Enterobacterales</taxon>
        <taxon>Morganellaceae</taxon>
        <taxon>Xenorhabdus</taxon>
    </lineage>
</organism>
<dbReference type="NCBIfam" id="NF003417">
    <property type="entry name" value="PRK04813.1"/>
    <property type="match status" value="2"/>
</dbReference>
<dbReference type="EC" id="6.2.1.1" evidence="5"/>
<dbReference type="InterPro" id="IPR042099">
    <property type="entry name" value="ANL_N_sf"/>
</dbReference>
<dbReference type="InterPro" id="IPR045851">
    <property type="entry name" value="AMP-bd_C_sf"/>
</dbReference>
<dbReference type="InterPro" id="IPR000873">
    <property type="entry name" value="AMP-dep_synth/lig_dom"/>
</dbReference>
<dbReference type="EC" id="5.1.1.11" evidence="5"/>
<evidence type="ECO:0000259" key="4">
    <source>
        <dbReference type="PROSITE" id="PS50075"/>
    </source>
</evidence>
<dbReference type="InterPro" id="IPR025110">
    <property type="entry name" value="AMP-bd_C"/>
</dbReference>
<dbReference type="GO" id="GO:0031177">
    <property type="term" value="F:phosphopantetheine binding"/>
    <property type="evidence" value="ECO:0007669"/>
    <property type="project" value="InterPro"/>
</dbReference>
<evidence type="ECO:0000256" key="3">
    <source>
        <dbReference type="ARBA" id="ARBA00022553"/>
    </source>
</evidence>
<keyword evidence="3" id="KW-0597">Phosphoprotein</keyword>
<dbReference type="HOGENOM" id="CLU_000022_0_1_6"/>